<dbReference type="KEGG" id="daur:Daura_15575"/>
<dbReference type="PROSITE" id="PS50043">
    <property type="entry name" value="HTH_LUXR_2"/>
    <property type="match status" value="1"/>
</dbReference>
<evidence type="ECO:0000256" key="1">
    <source>
        <dbReference type="ARBA" id="ARBA00022553"/>
    </source>
</evidence>
<dbReference type="InterPro" id="IPR039420">
    <property type="entry name" value="WalR-like"/>
</dbReference>
<keyword evidence="2" id="KW-0805">Transcription regulation</keyword>
<evidence type="ECO:0000256" key="5">
    <source>
        <dbReference type="PROSITE-ProRule" id="PRU00169"/>
    </source>
</evidence>
<dbReference type="SUPFAM" id="SSF46894">
    <property type="entry name" value="C-terminal effector domain of the bipartite response regulators"/>
    <property type="match status" value="1"/>
</dbReference>
<dbReference type="PRINTS" id="PR00038">
    <property type="entry name" value="HTHLUXR"/>
</dbReference>
<evidence type="ECO:0000259" key="6">
    <source>
        <dbReference type="PROSITE" id="PS50043"/>
    </source>
</evidence>
<feature type="domain" description="HTH luxR-type" evidence="6">
    <location>
        <begin position="147"/>
        <end position="212"/>
    </location>
</feature>
<sequence length="220" mass="24004">MIRVVLADDQALMRAGLRALLQDGGIDVVAEVGDGDAAVRRAAELRPHVVLMDVRMPVMDGLEATRRIAGDPRLDAVKVLILTTFEIDEYVFDALRAGASGFVLKDSEPDELLRAIHAVAAGDAMLAPSVTRRLVREFASRAKEVRPAGRLAALTERERQVLVLAAQGLTNDEIAARLFVTLATAKTHISRAMTKLRARDRAQLVIMAYETGLIRPGWMT</sequence>
<dbReference type="PANTHER" id="PTHR43214">
    <property type="entry name" value="TWO-COMPONENT RESPONSE REGULATOR"/>
    <property type="match status" value="1"/>
</dbReference>
<dbReference type="InterPro" id="IPR016032">
    <property type="entry name" value="Sig_transdc_resp-reg_C-effctor"/>
</dbReference>
<accession>A0A9Q9MQC5</accession>
<protein>
    <submittedName>
        <fullName evidence="8">Response regulator transcription factor</fullName>
    </submittedName>
</protein>
<dbReference type="EMBL" id="CP073767">
    <property type="protein sequence ID" value="UWZ57447.1"/>
    <property type="molecule type" value="Genomic_DNA"/>
</dbReference>
<dbReference type="RefSeq" id="WP_033360316.1">
    <property type="nucleotide sequence ID" value="NZ_CP073767.1"/>
</dbReference>
<keyword evidence="1 5" id="KW-0597">Phosphoprotein</keyword>
<dbReference type="SUPFAM" id="SSF52172">
    <property type="entry name" value="CheY-like"/>
    <property type="match status" value="1"/>
</dbReference>
<organism evidence="8 9">
    <name type="scientific">Dactylosporangium aurantiacum</name>
    <dbReference type="NCBI Taxonomy" id="35754"/>
    <lineage>
        <taxon>Bacteria</taxon>
        <taxon>Bacillati</taxon>
        <taxon>Actinomycetota</taxon>
        <taxon>Actinomycetes</taxon>
        <taxon>Micromonosporales</taxon>
        <taxon>Micromonosporaceae</taxon>
        <taxon>Dactylosporangium</taxon>
    </lineage>
</organism>
<evidence type="ECO:0000256" key="2">
    <source>
        <dbReference type="ARBA" id="ARBA00023015"/>
    </source>
</evidence>
<feature type="modified residue" description="4-aspartylphosphate" evidence="5">
    <location>
        <position position="53"/>
    </location>
</feature>
<dbReference type="InterPro" id="IPR058245">
    <property type="entry name" value="NreC/VraR/RcsB-like_REC"/>
</dbReference>
<evidence type="ECO:0000256" key="3">
    <source>
        <dbReference type="ARBA" id="ARBA00023125"/>
    </source>
</evidence>
<dbReference type="SMART" id="SM00421">
    <property type="entry name" value="HTH_LUXR"/>
    <property type="match status" value="1"/>
</dbReference>
<proteinExistence type="predicted"/>
<feature type="domain" description="Response regulatory" evidence="7">
    <location>
        <begin position="3"/>
        <end position="120"/>
    </location>
</feature>
<dbReference type="CDD" id="cd17535">
    <property type="entry name" value="REC_NarL-like"/>
    <property type="match status" value="1"/>
</dbReference>
<keyword evidence="3" id="KW-0238">DNA-binding</keyword>
<evidence type="ECO:0000259" key="7">
    <source>
        <dbReference type="PROSITE" id="PS50110"/>
    </source>
</evidence>
<dbReference type="PANTHER" id="PTHR43214:SF24">
    <property type="entry name" value="TRANSCRIPTIONAL REGULATORY PROTEIN NARL-RELATED"/>
    <property type="match status" value="1"/>
</dbReference>
<dbReference type="PROSITE" id="PS50110">
    <property type="entry name" value="RESPONSE_REGULATORY"/>
    <property type="match status" value="1"/>
</dbReference>
<dbReference type="GO" id="GO:0000160">
    <property type="term" value="P:phosphorelay signal transduction system"/>
    <property type="evidence" value="ECO:0007669"/>
    <property type="project" value="InterPro"/>
</dbReference>
<name>A0A9Q9MQC5_9ACTN</name>
<dbReference type="InterPro" id="IPR011006">
    <property type="entry name" value="CheY-like_superfamily"/>
</dbReference>
<reference evidence="8" key="1">
    <citation type="submission" date="2021-04" db="EMBL/GenBank/DDBJ databases">
        <title>Dactylosporangium aurantiacum NRRL B-8018 full assembly.</title>
        <authorList>
            <person name="Hartkoorn R.C."/>
            <person name="Beaudoing E."/>
            <person name="Hot D."/>
        </authorList>
    </citation>
    <scope>NUCLEOTIDE SEQUENCE</scope>
    <source>
        <strain evidence="8">NRRL B-8018</strain>
    </source>
</reference>
<dbReference type="GO" id="GO:0003677">
    <property type="term" value="F:DNA binding"/>
    <property type="evidence" value="ECO:0007669"/>
    <property type="project" value="UniProtKB-KW"/>
</dbReference>
<evidence type="ECO:0000313" key="8">
    <source>
        <dbReference type="EMBL" id="UWZ57447.1"/>
    </source>
</evidence>
<gene>
    <name evidence="8" type="ORF">Daura_15575</name>
</gene>
<dbReference type="Gene3D" id="3.40.50.2300">
    <property type="match status" value="1"/>
</dbReference>
<dbReference type="AlphaFoldDB" id="A0A9Q9MQC5"/>
<dbReference type="Pfam" id="PF00196">
    <property type="entry name" value="GerE"/>
    <property type="match status" value="1"/>
</dbReference>
<evidence type="ECO:0000313" key="9">
    <source>
        <dbReference type="Proteomes" id="UP001058003"/>
    </source>
</evidence>
<evidence type="ECO:0000256" key="4">
    <source>
        <dbReference type="ARBA" id="ARBA00023163"/>
    </source>
</evidence>
<dbReference type="Pfam" id="PF00072">
    <property type="entry name" value="Response_reg"/>
    <property type="match status" value="1"/>
</dbReference>
<dbReference type="InterPro" id="IPR001789">
    <property type="entry name" value="Sig_transdc_resp-reg_receiver"/>
</dbReference>
<dbReference type="InterPro" id="IPR000792">
    <property type="entry name" value="Tscrpt_reg_LuxR_C"/>
</dbReference>
<dbReference type="GO" id="GO:0006355">
    <property type="term" value="P:regulation of DNA-templated transcription"/>
    <property type="evidence" value="ECO:0007669"/>
    <property type="project" value="InterPro"/>
</dbReference>
<keyword evidence="4" id="KW-0804">Transcription</keyword>
<dbReference type="CDD" id="cd06170">
    <property type="entry name" value="LuxR_C_like"/>
    <property type="match status" value="1"/>
</dbReference>
<dbReference type="OrthoDB" id="3686176at2"/>
<dbReference type="SMART" id="SM00448">
    <property type="entry name" value="REC"/>
    <property type="match status" value="1"/>
</dbReference>
<dbReference type="Proteomes" id="UP001058003">
    <property type="component" value="Chromosome"/>
</dbReference>
<keyword evidence="9" id="KW-1185">Reference proteome</keyword>